<dbReference type="GO" id="GO:0003677">
    <property type="term" value="F:DNA binding"/>
    <property type="evidence" value="ECO:0007669"/>
    <property type="project" value="UniProtKB-KW"/>
</dbReference>
<dbReference type="SMART" id="SM00421">
    <property type="entry name" value="HTH_LUXR"/>
    <property type="match status" value="1"/>
</dbReference>
<sequence>MNPRARRPVDSSRRARAGAAGPCPPRGPAAPLSETVNPAEKETPVPLSMTTSAPITPLNPAEHRVARQLVDGLSTREIAARSGLSIHTVREYVRVIRQSLHCPPRCKLQVVVHFVLASGQVAPPATERPAPVLNKAQGLLLRAVAEHSAPGDVALAARIAPVGLRSALGELLDKTGADDVTQLVVLAHAWGLLGTRPADTVESGAAR</sequence>
<feature type="region of interest" description="Disordered" evidence="4">
    <location>
        <begin position="1"/>
        <end position="60"/>
    </location>
</feature>
<evidence type="ECO:0000256" key="4">
    <source>
        <dbReference type="SAM" id="MobiDB-lite"/>
    </source>
</evidence>
<dbReference type="SUPFAM" id="SSF46894">
    <property type="entry name" value="C-terminal effector domain of the bipartite response regulators"/>
    <property type="match status" value="1"/>
</dbReference>
<dbReference type="InterPro" id="IPR000792">
    <property type="entry name" value="Tscrpt_reg_LuxR_C"/>
</dbReference>
<evidence type="ECO:0000256" key="3">
    <source>
        <dbReference type="ARBA" id="ARBA00023163"/>
    </source>
</evidence>
<dbReference type="InterPro" id="IPR016032">
    <property type="entry name" value="Sig_transdc_resp-reg_C-effctor"/>
</dbReference>
<protein>
    <submittedName>
        <fullName evidence="6">DNA-binding protein</fullName>
    </submittedName>
</protein>
<comment type="caution">
    <text evidence="6">The sequence shown here is derived from an EMBL/GenBank/DDBJ whole genome shotgun (WGS) entry which is preliminary data.</text>
</comment>
<dbReference type="Pfam" id="PF00196">
    <property type="entry name" value="GerE"/>
    <property type="match status" value="1"/>
</dbReference>
<dbReference type="Proteomes" id="UP000498740">
    <property type="component" value="Unassembled WGS sequence"/>
</dbReference>
<dbReference type="AlphaFoldDB" id="A0A7J0CI60"/>
<evidence type="ECO:0000256" key="2">
    <source>
        <dbReference type="ARBA" id="ARBA00023125"/>
    </source>
</evidence>
<dbReference type="GO" id="GO:0006355">
    <property type="term" value="P:regulation of DNA-templated transcription"/>
    <property type="evidence" value="ECO:0007669"/>
    <property type="project" value="InterPro"/>
</dbReference>
<dbReference type="PANTHER" id="PTHR43214:SF24">
    <property type="entry name" value="TRANSCRIPTIONAL REGULATORY PROTEIN NARL-RELATED"/>
    <property type="match status" value="1"/>
</dbReference>
<evidence type="ECO:0000259" key="5">
    <source>
        <dbReference type="SMART" id="SM00421"/>
    </source>
</evidence>
<dbReference type="InterPro" id="IPR039420">
    <property type="entry name" value="WalR-like"/>
</dbReference>
<dbReference type="InterPro" id="IPR036388">
    <property type="entry name" value="WH-like_DNA-bd_sf"/>
</dbReference>
<feature type="domain" description="HTH luxR-type" evidence="5">
    <location>
        <begin position="55"/>
        <end position="114"/>
    </location>
</feature>
<keyword evidence="3" id="KW-0804">Transcription</keyword>
<evidence type="ECO:0000256" key="1">
    <source>
        <dbReference type="ARBA" id="ARBA00023015"/>
    </source>
</evidence>
<gene>
    <name evidence="6" type="ORF">Smic_07020</name>
</gene>
<evidence type="ECO:0000313" key="6">
    <source>
        <dbReference type="EMBL" id="GFN02146.1"/>
    </source>
</evidence>
<name>A0A7J0CI60_STRMI</name>
<accession>A0A7J0CI60</accession>
<proteinExistence type="predicted"/>
<dbReference type="EMBL" id="BLWD01000001">
    <property type="protein sequence ID" value="GFN02146.1"/>
    <property type="molecule type" value="Genomic_DNA"/>
</dbReference>
<organism evidence="6 7">
    <name type="scientific">Streptomyces microflavus</name>
    <name type="common">Streptomyces lipmanii</name>
    <dbReference type="NCBI Taxonomy" id="1919"/>
    <lineage>
        <taxon>Bacteria</taxon>
        <taxon>Bacillati</taxon>
        <taxon>Actinomycetota</taxon>
        <taxon>Actinomycetes</taxon>
        <taxon>Kitasatosporales</taxon>
        <taxon>Streptomycetaceae</taxon>
        <taxon>Streptomyces</taxon>
    </lineage>
</organism>
<dbReference type="PANTHER" id="PTHR43214">
    <property type="entry name" value="TWO-COMPONENT RESPONSE REGULATOR"/>
    <property type="match status" value="1"/>
</dbReference>
<reference evidence="6 7" key="1">
    <citation type="submission" date="2020-05" db="EMBL/GenBank/DDBJ databases">
        <title>Whole genome shotgun sequence of Streptomyces microflavus NBRC 13062.</title>
        <authorList>
            <person name="Komaki H."/>
            <person name="Tamura T."/>
        </authorList>
    </citation>
    <scope>NUCLEOTIDE SEQUENCE [LARGE SCALE GENOMIC DNA]</scope>
    <source>
        <strain evidence="6 7">NBRC 13062</strain>
    </source>
</reference>
<dbReference type="Gene3D" id="1.10.10.10">
    <property type="entry name" value="Winged helix-like DNA-binding domain superfamily/Winged helix DNA-binding domain"/>
    <property type="match status" value="1"/>
</dbReference>
<evidence type="ECO:0000313" key="7">
    <source>
        <dbReference type="Proteomes" id="UP000498740"/>
    </source>
</evidence>
<keyword evidence="2 6" id="KW-0238">DNA-binding</keyword>
<keyword evidence="1" id="KW-0805">Transcription regulation</keyword>